<dbReference type="SUPFAM" id="SSF52540">
    <property type="entry name" value="P-loop containing nucleoside triphosphate hydrolases"/>
    <property type="match status" value="1"/>
</dbReference>
<dbReference type="PANTHER" id="PTHR43297">
    <property type="entry name" value="OLIGOPEPTIDE TRANSPORT ATP-BINDING PROTEIN APPD"/>
    <property type="match status" value="1"/>
</dbReference>
<evidence type="ECO:0000256" key="2">
    <source>
        <dbReference type="ARBA" id="ARBA00005417"/>
    </source>
</evidence>
<dbReference type="Pfam" id="PF00005">
    <property type="entry name" value="ABC_tran"/>
    <property type="match status" value="1"/>
</dbReference>
<dbReference type="Proteomes" id="UP000658225">
    <property type="component" value="Unassembled WGS sequence"/>
</dbReference>
<dbReference type="PANTHER" id="PTHR43297:SF2">
    <property type="entry name" value="DIPEPTIDE TRANSPORT ATP-BINDING PROTEIN DPPD"/>
    <property type="match status" value="1"/>
</dbReference>
<evidence type="ECO:0000313" key="9">
    <source>
        <dbReference type="EMBL" id="MBE1553265.1"/>
    </source>
</evidence>
<comment type="caution">
    <text evidence="9">The sequence shown here is derived from an EMBL/GenBank/DDBJ whole genome shotgun (WGS) entry which is preliminary data.</text>
</comment>
<evidence type="ECO:0000256" key="3">
    <source>
        <dbReference type="ARBA" id="ARBA00022448"/>
    </source>
</evidence>
<accession>A0A927MEU0</accession>
<comment type="similarity">
    <text evidence="2">Belongs to the ABC transporter superfamily.</text>
</comment>
<keyword evidence="5" id="KW-0547">Nucleotide-binding</keyword>
<evidence type="ECO:0000256" key="4">
    <source>
        <dbReference type="ARBA" id="ARBA00022475"/>
    </source>
</evidence>
<keyword evidence="6" id="KW-0067">ATP-binding</keyword>
<keyword evidence="7" id="KW-0472">Membrane</keyword>
<keyword evidence="3" id="KW-0813">Transport</keyword>
<evidence type="ECO:0000256" key="7">
    <source>
        <dbReference type="ARBA" id="ARBA00023136"/>
    </source>
</evidence>
<evidence type="ECO:0000313" key="10">
    <source>
        <dbReference type="Proteomes" id="UP000658225"/>
    </source>
</evidence>
<dbReference type="SMART" id="SM00382">
    <property type="entry name" value="AAA"/>
    <property type="match status" value="1"/>
</dbReference>
<dbReference type="InterPro" id="IPR003593">
    <property type="entry name" value="AAA+_ATPase"/>
</dbReference>
<dbReference type="EMBL" id="JADBEL010000001">
    <property type="protein sequence ID" value="MBE1553265.1"/>
    <property type="molecule type" value="Genomic_DNA"/>
</dbReference>
<reference evidence="9" key="1">
    <citation type="submission" date="2020-10" db="EMBL/GenBank/DDBJ databases">
        <title>Genomic Encyclopedia of Type Strains, Phase IV (KMG-IV): sequencing the most valuable type-strain genomes for metagenomic binning, comparative biology and taxonomic classification.</title>
        <authorList>
            <person name="Goeker M."/>
        </authorList>
    </citation>
    <scope>NUCLEOTIDE SEQUENCE</scope>
    <source>
        <strain evidence="9">DSM 13886</strain>
    </source>
</reference>
<dbReference type="AlphaFoldDB" id="A0A927MEU0"/>
<evidence type="ECO:0000256" key="5">
    <source>
        <dbReference type="ARBA" id="ARBA00022741"/>
    </source>
</evidence>
<dbReference type="CDD" id="cd03257">
    <property type="entry name" value="ABC_NikE_OppD_transporters"/>
    <property type="match status" value="1"/>
</dbReference>
<keyword evidence="10" id="KW-1185">Reference proteome</keyword>
<organism evidence="9 10">
    <name type="scientific">Sporosarcina limicola</name>
    <dbReference type="NCBI Taxonomy" id="34101"/>
    <lineage>
        <taxon>Bacteria</taxon>
        <taxon>Bacillati</taxon>
        <taxon>Bacillota</taxon>
        <taxon>Bacilli</taxon>
        <taxon>Bacillales</taxon>
        <taxon>Caryophanaceae</taxon>
        <taxon>Sporosarcina</taxon>
    </lineage>
</organism>
<evidence type="ECO:0000256" key="6">
    <source>
        <dbReference type="ARBA" id="ARBA00022840"/>
    </source>
</evidence>
<protein>
    <submittedName>
        <fullName evidence="9">ABC-type dipeptide/oligopeptide/nickel transport system ATPase component</fullName>
    </submittedName>
</protein>
<dbReference type="InterPro" id="IPR027417">
    <property type="entry name" value="P-loop_NTPase"/>
</dbReference>
<keyword evidence="4" id="KW-1003">Cell membrane</keyword>
<name>A0A927MEU0_9BACL</name>
<dbReference type="Gene3D" id="3.40.50.300">
    <property type="entry name" value="P-loop containing nucleotide triphosphate hydrolases"/>
    <property type="match status" value="1"/>
</dbReference>
<feature type="domain" description="ABC transporter" evidence="8">
    <location>
        <begin position="2"/>
        <end position="245"/>
    </location>
</feature>
<gene>
    <name evidence="9" type="ORF">H4683_000334</name>
</gene>
<dbReference type="GO" id="GO:0005524">
    <property type="term" value="F:ATP binding"/>
    <property type="evidence" value="ECO:0007669"/>
    <property type="project" value="UniProtKB-KW"/>
</dbReference>
<proteinExistence type="inferred from homology"/>
<sequence length="249" mass="27519">MLNVDRLTIEIDGKCVVEESAFSVRPGKITSIIGESGSGKSMTIAALLTILPLGAKATGHALFNGRNLLDASKKEMDAIRKTHIFTIFQDAANSFNPSVKMERQLYTFSGGRRGDTVQQFRTKMTGLLDELELSVDILKQYPFELSGGMLQRCMIACALYVAPDLLIADEPTSSLDRVLQKEFIELLKRLNEEQGTTILLITHDLDVVVEVAHEMVVMQAGKVVETGSVATIFKQPGHPYTKRLLDSRF</sequence>
<dbReference type="GO" id="GO:0005886">
    <property type="term" value="C:plasma membrane"/>
    <property type="evidence" value="ECO:0007669"/>
    <property type="project" value="UniProtKB-SubCell"/>
</dbReference>
<dbReference type="GO" id="GO:0016887">
    <property type="term" value="F:ATP hydrolysis activity"/>
    <property type="evidence" value="ECO:0007669"/>
    <property type="project" value="InterPro"/>
</dbReference>
<evidence type="ECO:0000256" key="1">
    <source>
        <dbReference type="ARBA" id="ARBA00004202"/>
    </source>
</evidence>
<comment type="subcellular location">
    <subcellularLocation>
        <location evidence="1">Cell membrane</location>
        <topology evidence="1">Peripheral membrane protein</topology>
    </subcellularLocation>
</comment>
<dbReference type="InterPro" id="IPR003439">
    <property type="entry name" value="ABC_transporter-like_ATP-bd"/>
</dbReference>
<dbReference type="RefSeq" id="WP_192597075.1">
    <property type="nucleotide sequence ID" value="NZ_JADBEL010000001.1"/>
</dbReference>
<evidence type="ECO:0000259" key="8">
    <source>
        <dbReference type="PROSITE" id="PS50893"/>
    </source>
</evidence>
<dbReference type="InterPro" id="IPR050388">
    <property type="entry name" value="ABC_Ni/Peptide_Import"/>
</dbReference>
<dbReference type="PROSITE" id="PS50893">
    <property type="entry name" value="ABC_TRANSPORTER_2"/>
    <property type="match status" value="1"/>
</dbReference>